<dbReference type="PANTHER" id="PTHR30625:SF17">
    <property type="entry name" value="TOLQ-RELATED"/>
    <property type="match status" value="1"/>
</dbReference>
<dbReference type="PANTHER" id="PTHR30625">
    <property type="entry name" value="PROTEIN TOLQ"/>
    <property type="match status" value="1"/>
</dbReference>
<keyword evidence="6" id="KW-0653">Protein transport</keyword>
<feature type="transmembrane region" description="Helical" evidence="7">
    <location>
        <begin position="20"/>
        <end position="38"/>
    </location>
</feature>
<evidence type="ECO:0000313" key="10">
    <source>
        <dbReference type="Proteomes" id="UP000315082"/>
    </source>
</evidence>
<evidence type="ECO:0000256" key="6">
    <source>
        <dbReference type="RuleBase" id="RU004057"/>
    </source>
</evidence>
<dbReference type="KEGG" id="rcf:Poly24_51190"/>
<evidence type="ECO:0000256" key="2">
    <source>
        <dbReference type="ARBA" id="ARBA00022475"/>
    </source>
</evidence>
<reference evidence="9 10" key="1">
    <citation type="submission" date="2019-02" db="EMBL/GenBank/DDBJ databases">
        <title>Deep-cultivation of Planctomycetes and their phenomic and genomic characterization uncovers novel biology.</title>
        <authorList>
            <person name="Wiegand S."/>
            <person name="Jogler M."/>
            <person name="Boedeker C."/>
            <person name="Pinto D."/>
            <person name="Vollmers J."/>
            <person name="Rivas-Marin E."/>
            <person name="Kohn T."/>
            <person name="Peeters S.H."/>
            <person name="Heuer A."/>
            <person name="Rast P."/>
            <person name="Oberbeckmann S."/>
            <person name="Bunk B."/>
            <person name="Jeske O."/>
            <person name="Meyerdierks A."/>
            <person name="Storesund J.E."/>
            <person name="Kallscheuer N."/>
            <person name="Luecker S."/>
            <person name="Lage O.M."/>
            <person name="Pohl T."/>
            <person name="Merkel B.J."/>
            <person name="Hornburger P."/>
            <person name="Mueller R.-W."/>
            <person name="Bruemmer F."/>
            <person name="Labrenz M."/>
            <person name="Spormann A.M."/>
            <person name="Op den Camp H."/>
            <person name="Overmann J."/>
            <person name="Amann R."/>
            <person name="Jetten M.S.M."/>
            <person name="Mascher T."/>
            <person name="Medema M.H."/>
            <person name="Devos D.P."/>
            <person name="Kaster A.-K."/>
            <person name="Ovreas L."/>
            <person name="Rohde M."/>
            <person name="Galperin M.Y."/>
            <person name="Jogler C."/>
        </authorList>
    </citation>
    <scope>NUCLEOTIDE SEQUENCE [LARGE SCALE GENOMIC DNA]</scope>
    <source>
        <strain evidence="9 10">Poly24</strain>
    </source>
</reference>
<proteinExistence type="inferred from homology"/>
<name>A0A518K0R5_9BACT</name>
<feature type="transmembrane region" description="Helical" evidence="7">
    <location>
        <begin position="126"/>
        <end position="146"/>
    </location>
</feature>
<evidence type="ECO:0000256" key="4">
    <source>
        <dbReference type="ARBA" id="ARBA00022989"/>
    </source>
</evidence>
<feature type="transmembrane region" description="Helical" evidence="7">
    <location>
        <begin position="166"/>
        <end position="188"/>
    </location>
</feature>
<protein>
    <submittedName>
        <fullName evidence="9">Biopolymer transport protein ExbB</fullName>
    </submittedName>
</protein>
<keyword evidence="3 7" id="KW-0812">Transmembrane</keyword>
<dbReference type="GO" id="GO:0005886">
    <property type="term" value="C:plasma membrane"/>
    <property type="evidence" value="ECO:0007669"/>
    <property type="project" value="UniProtKB-SubCell"/>
</dbReference>
<dbReference type="GO" id="GO:0017038">
    <property type="term" value="P:protein import"/>
    <property type="evidence" value="ECO:0007669"/>
    <property type="project" value="TreeGrafter"/>
</dbReference>
<dbReference type="InterPro" id="IPR050790">
    <property type="entry name" value="ExbB/TolQ_transport"/>
</dbReference>
<dbReference type="AlphaFoldDB" id="A0A518K0R5"/>
<comment type="similarity">
    <text evidence="6">Belongs to the exbB/tolQ family.</text>
</comment>
<dbReference type="Pfam" id="PF01618">
    <property type="entry name" value="MotA_ExbB"/>
    <property type="match status" value="1"/>
</dbReference>
<evidence type="ECO:0000256" key="7">
    <source>
        <dbReference type="SAM" id="Phobius"/>
    </source>
</evidence>
<comment type="subcellular location">
    <subcellularLocation>
        <location evidence="1">Cell membrane</location>
        <topology evidence="1">Multi-pass membrane protein</topology>
    </subcellularLocation>
    <subcellularLocation>
        <location evidence="6">Membrane</location>
        <topology evidence="6">Multi-pass membrane protein</topology>
    </subcellularLocation>
</comment>
<evidence type="ECO:0000259" key="8">
    <source>
        <dbReference type="Pfam" id="PF01618"/>
    </source>
</evidence>
<sequence>MSAMLLAKADVYSMIADSIYFALAAVALWGIYCVVIVWTRVAAKRFKSEDEQNDYLDEVAEPLESGNFDAVLELVEGDARAIPQMVELAVENRELGYQKAKALVVERFQRDVIADLEHRLSWISTVIKSAPMIGLFGTVFGMMGAFKTLATAESVDPTMLAADINVALRTTACGLAIAVPLIIATASVNIRISKMEDLVGAGLNRFFEAFRSGLSRPR</sequence>
<dbReference type="EMBL" id="CP036348">
    <property type="protein sequence ID" value="QDV71383.1"/>
    <property type="molecule type" value="Genomic_DNA"/>
</dbReference>
<accession>A0A518K0R5</accession>
<evidence type="ECO:0000256" key="3">
    <source>
        <dbReference type="ARBA" id="ARBA00022692"/>
    </source>
</evidence>
<organism evidence="9 10">
    <name type="scientific">Rosistilla carotiformis</name>
    <dbReference type="NCBI Taxonomy" id="2528017"/>
    <lineage>
        <taxon>Bacteria</taxon>
        <taxon>Pseudomonadati</taxon>
        <taxon>Planctomycetota</taxon>
        <taxon>Planctomycetia</taxon>
        <taxon>Pirellulales</taxon>
        <taxon>Pirellulaceae</taxon>
        <taxon>Rosistilla</taxon>
    </lineage>
</organism>
<keyword evidence="2" id="KW-1003">Cell membrane</keyword>
<dbReference type="RefSeq" id="WP_231753332.1">
    <property type="nucleotide sequence ID" value="NZ_CP036348.1"/>
</dbReference>
<keyword evidence="4 7" id="KW-1133">Transmembrane helix</keyword>
<gene>
    <name evidence="9" type="primary">exbB_4</name>
    <name evidence="9" type="ORF">Poly24_51190</name>
</gene>
<keyword evidence="6" id="KW-0813">Transport</keyword>
<dbReference type="InterPro" id="IPR002898">
    <property type="entry name" value="MotA_ExbB_proton_chnl"/>
</dbReference>
<keyword evidence="10" id="KW-1185">Reference proteome</keyword>
<dbReference type="Proteomes" id="UP000315082">
    <property type="component" value="Chromosome"/>
</dbReference>
<keyword evidence="5 7" id="KW-0472">Membrane</keyword>
<evidence type="ECO:0000256" key="1">
    <source>
        <dbReference type="ARBA" id="ARBA00004651"/>
    </source>
</evidence>
<evidence type="ECO:0000313" key="9">
    <source>
        <dbReference type="EMBL" id="QDV71383.1"/>
    </source>
</evidence>
<evidence type="ECO:0000256" key="5">
    <source>
        <dbReference type="ARBA" id="ARBA00023136"/>
    </source>
</evidence>
<feature type="domain" description="MotA/TolQ/ExbB proton channel" evidence="8">
    <location>
        <begin position="110"/>
        <end position="196"/>
    </location>
</feature>